<reference evidence="9" key="1">
    <citation type="submission" date="2020-01" db="EMBL/GenBank/DDBJ databases">
        <title>Phosphoaccumulans saitamaens gen. nov., sp. nov., a polyphosphate accumulating bacterium isolated from surface river water.</title>
        <authorList>
            <person name="Watanabe K."/>
            <person name="Suda W."/>
        </authorList>
    </citation>
    <scope>NUCLEOTIDE SEQUENCE [LARGE SCALE GENOMIC DNA]</scope>
    <source>
        <strain evidence="9">ICHIAU1</strain>
    </source>
</reference>
<feature type="domain" description="Large ribosomal subunit protein bL25 L25" evidence="6">
    <location>
        <begin position="7"/>
        <end position="93"/>
    </location>
</feature>
<comment type="subunit">
    <text evidence="5">Part of the 50S ribosomal subunit; part of the 5S rRNA/L5/L18/L25 subcomplex. Contacts the 5S rRNA. Binds to the 5S rRNA independently of L5 and L18.</text>
</comment>
<comment type="similarity">
    <text evidence="5">Belongs to the bacterial ribosomal protein bL25 family. CTC subfamily.</text>
</comment>
<dbReference type="HAMAP" id="MF_01336">
    <property type="entry name" value="Ribosomal_bL25"/>
    <property type="match status" value="1"/>
</dbReference>
<dbReference type="HAMAP" id="MF_01334">
    <property type="entry name" value="Ribosomal_bL25_CTC"/>
    <property type="match status" value="1"/>
</dbReference>
<evidence type="ECO:0000256" key="3">
    <source>
        <dbReference type="ARBA" id="ARBA00022980"/>
    </source>
</evidence>
<keyword evidence="1 5" id="KW-0699">rRNA-binding</keyword>
<dbReference type="CDD" id="cd00495">
    <property type="entry name" value="Ribosomal_L25_TL5_CTC"/>
    <property type="match status" value="1"/>
</dbReference>
<keyword evidence="9" id="KW-1185">Reference proteome</keyword>
<dbReference type="InterPro" id="IPR020056">
    <property type="entry name" value="Rbsml_bL25/Gln-tRNA_synth_N"/>
</dbReference>
<evidence type="ECO:0000256" key="5">
    <source>
        <dbReference type="HAMAP-Rule" id="MF_01334"/>
    </source>
</evidence>
<dbReference type="InterPro" id="IPR011035">
    <property type="entry name" value="Ribosomal_bL25/Gln-tRNA_synth"/>
</dbReference>
<dbReference type="EMBL" id="AP022345">
    <property type="protein sequence ID" value="BBU68530.1"/>
    <property type="molecule type" value="Genomic_DNA"/>
</dbReference>
<dbReference type="Pfam" id="PF14693">
    <property type="entry name" value="Ribosomal_TL5_C"/>
    <property type="match status" value="1"/>
</dbReference>
<evidence type="ECO:0000259" key="7">
    <source>
        <dbReference type="Pfam" id="PF14693"/>
    </source>
</evidence>
<name>A0A7R6TNG7_9RHOO</name>
<dbReference type="NCBIfam" id="NF004130">
    <property type="entry name" value="PRK05618.1-5"/>
    <property type="match status" value="1"/>
</dbReference>
<dbReference type="InterPro" id="IPR037121">
    <property type="entry name" value="Ribosomal_bL25_C"/>
</dbReference>
<dbReference type="SUPFAM" id="SSF50715">
    <property type="entry name" value="Ribosomal protein L25-like"/>
    <property type="match status" value="1"/>
</dbReference>
<dbReference type="Pfam" id="PF01386">
    <property type="entry name" value="Ribosomal_L25p"/>
    <property type="match status" value="1"/>
</dbReference>
<proteinExistence type="inferred from homology"/>
<dbReference type="OrthoDB" id="9806411at2"/>
<sequence>MSSFEFNATKRDVQGSSASRRLRRAGRVPGVIYGAGKPAESFDVDHNEIYQCLRKEAFHASVVTAIVDGQKQDVLLRDVQLHAYKPLVLHVDFQRVDANTEVHTKVPLHFINGDVCPGVKLQGGIVSHVTTELEVACLPKSLPEFIQVDLAYLEMGHSLHISDLKLPAGVRVHVHGGDNSVVAAVLGVKGSNADAGAAANEGAAPTA</sequence>
<organism evidence="8 9">
    <name type="scientific">Fluviibacter phosphoraccumulans</name>
    <dbReference type="NCBI Taxonomy" id="1751046"/>
    <lineage>
        <taxon>Bacteria</taxon>
        <taxon>Pseudomonadati</taxon>
        <taxon>Pseudomonadota</taxon>
        <taxon>Betaproteobacteria</taxon>
        <taxon>Rhodocyclales</taxon>
        <taxon>Fluviibacteraceae</taxon>
        <taxon>Fluviibacter</taxon>
    </lineage>
</organism>
<gene>
    <name evidence="5 8" type="primary">rplY</name>
    <name evidence="5" type="synonym">ctc</name>
    <name evidence="8" type="ORF">ICHIAU1_08130</name>
</gene>
<evidence type="ECO:0000256" key="1">
    <source>
        <dbReference type="ARBA" id="ARBA00022730"/>
    </source>
</evidence>
<accession>A0A7R6TNG7</accession>
<dbReference type="NCBIfam" id="NF004612">
    <property type="entry name" value="PRK05943.1"/>
    <property type="match status" value="1"/>
</dbReference>
<feature type="domain" description="Large ribosomal subunit protein bL25 beta" evidence="7">
    <location>
        <begin position="101"/>
        <end position="186"/>
    </location>
</feature>
<evidence type="ECO:0000256" key="2">
    <source>
        <dbReference type="ARBA" id="ARBA00022884"/>
    </source>
</evidence>
<dbReference type="Gene3D" id="2.170.120.20">
    <property type="entry name" value="Ribosomal protein L25, beta domain"/>
    <property type="match status" value="1"/>
</dbReference>
<dbReference type="GO" id="GO:0008097">
    <property type="term" value="F:5S rRNA binding"/>
    <property type="evidence" value="ECO:0007669"/>
    <property type="project" value="InterPro"/>
</dbReference>
<dbReference type="GO" id="GO:0006412">
    <property type="term" value="P:translation"/>
    <property type="evidence" value="ECO:0007669"/>
    <property type="project" value="UniProtKB-UniRule"/>
</dbReference>
<dbReference type="NCBIfam" id="TIGR00731">
    <property type="entry name" value="bL25_bact_ctc"/>
    <property type="match status" value="1"/>
</dbReference>
<dbReference type="InterPro" id="IPR020055">
    <property type="entry name" value="Ribosomal_bL25_short"/>
</dbReference>
<dbReference type="InterPro" id="IPR020930">
    <property type="entry name" value="Ribosomal_uL5_bac-type"/>
</dbReference>
<comment type="function">
    <text evidence="5">This is one of the proteins that binds to the 5S RNA in the ribosome where it forms part of the central protuberance.</text>
</comment>
<dbReference type="NCBIfam" id="NF004128">
    <property type="entry name" value="PRK05618.1-2"/>
    <property type="match status" value="1"/>
</dbReference>
<protein>
    <recommendedName>
        <fullName evidence="5">Large ribosomal subunit protein bL25</fullName>
    </recommendedName>
    <alternativeName>
        <fullName evidence="5">General stress protein CTC</fullName>
    </alternativeName>
</protein>
<dbReference type="InterPro" id="IPR001021">
    <property type="entry name" value="Ribosomal_bL25_long"/>
</dbReference>
<dbReference type="InterPro" id="IPR029751">
    <property type="entry name" value="Ribosomal_L25_dom"/>
</dbReference>
<keyword evidence="2 5" id="KW-0694">RNA-binding</keyword>
<dbReference type="GO" id="GO:0003735">
    <property type="term" value="F:structural constituent of ribosome"/>
    <property type="evidence" value="ECO:0007669"/>
    <property type="project" value="InterPro"/>
</dbReference>
<dbReference type="PANTHER" id="PTHR33284">
    <property type="entry name" value="RIBOSOMAL PROTEIN L25/GLN-TRNA SYNTHETASE, ANTI-CODON-BINDING DOMAIN-CONTAINING PROTEIN"/>
    <property type="match status" value="1"/>
</dbReference>
<keyword evidence="4 5" id="KW-0687">Ribonucleoprotein</keyword>
<evidence type="ECO:0000256" key="4">
    <source>
        <dbReference type="ARBA" id="ARBA00023274"/>
    </source>
</evidence>
<dbReference type="PANTHER" id="PTHR33284:SF1">
    <property type="entry name" value="RIBOSOMAL PROTEIN L25_GLN-TRNA SYNTHETASE, ANTI-CODON-BINDING DOMAIN-CONTAINING PROTEIN"/>
    <property type="match status" value="1"/>
</dbReference>
<dbReference type="InterPro" id="IPR020057">
    <property type="entry name" value="Ribosomal_bL25_b-dom"/>
</dbReference>
<keyword evidence="3 5" id="KW-0689">Ribosomal protein</keyword>
<dbReference type="RefSeq" id="WP_162050684.1">
    <property type="nucleotide sequence ID" value="NZ_AP022345.1"/>
</dbReference>
<dbReference type="Gene3D" id="2.40.240.10">
    <property type="entry name" value="Ribosomal Protein L25, Chain P"/>
    <property type="match status" value="1"/>
</dbReference>
<dbReference type="AlphaFoldDB" id="A0A7R6TNG7"/>
<evidence type="ECO:0000313" key="8">
    <source>
        <dbReference type="EMBL" id="BBU68530.1"/>
    </source>
</evidence>
<evidence type="ECO:0000259" key="6">
    <source>
        <dbReference type="Pfam" id="PF01386"/>
    </source>
</evidence>
<dbReference type="GO" id="GO:0022625">
    <property type="term" value="C:cytosolic large ribosomal subunit"/>
    <property type="evidence" value="ECO:0007669"/>
    <property type="project" value="TreeGrafter"/>
</dbReference>
<evidence type="ECO:0000313" key="9">
    <source>
        <dbReference type="Proteomes" id="UP000463961"/>
    </source>
</evidence>
<dbReference type="Proteomes" id="UP000463961">
    <property type="component" value="Chromosome"/>
</dbReference>